<dbReference type="Gene3D" id="3.40.50.720">
    <property type="entry name" value="NAD(P)-binding Rossmann-like Domain"/>
    <property type="match status" value="1"/>
</dbReference>
<dbReference type="Proteomes" id="UP001642464">
    <property type="component" value="Unassembled WGS sequence"/>
</dbReference>
<accession>A0ABP0MII5</accession>
<dbReference type="PANTHER" id="PTHR43000">
    <property type="entry name" value="DTDP-D-GLUCOSE 4,6-DEHYDRATASE-RELATED"/>
    <property type="match status" value="1"/>
</dbReference>
<feature type="domain" description="NAD(P)-binding" evidence="1">
    <location>
        <begin position="9"/>
        <end position="312"/>
    </location>
</feature>
<organism evidence="2 3">
    <name type="scientific">Durusdinium trenchii</name>
    <dbReference type="NCBI Taxonomy" id="1381693"/>
    <lineage>
        <taxon>Eukaryota</taxon>
        <taxon>Sar</taxon>
        <taxon>Alveolata</taxon>
        <taxon>Dinophyceae</taxon>
        <taxon>Suessiales</taxon>
        <taxon>Symbiodiniaceae</taxon>
        <taxon>Durusdinium</taxon>
    </lineage>
</organism>
<protein>
    <submittedName>
        <fullName evidence="2">GDP-6-deoxy-D-mannose reductase</fullName>
    </submittedName>
</protein>
<gene>
    <name evidence="2" type="ORF">SCF082_LOCUS28018</name>
</gene>
<reference evidence="2 3" key="1">
    <citation type="submission" date="2024-02" db="EMBL/GenBank/DDBJ databases">
        <authorList>
            <person name="Chen Y."/>
            <person name="Shah S."/>
            <person name="Dougan E. K."/>
            <person name="Thang M."/>
            <person name="Chan C."/>
        </authorList>
    </citation>
    <scope>NUCLEOTIDE SEQUENCE [LARGE SCALE GENOMIC DNA]</scope>
</reference>
<evidence type="ECO:0000313" key="2">
    <source>
        <dbReference type="EMBL" id="CAK9050943.1"/>
    </source>
</evidence>
<dbReference type="EMBL" id="CAXAMM010021979">
    <property type="protein sequence ID" value="CAK9050943.1"/>
    <property type="molecule type" value="Genomic_DNA"/>
</dbReference>
<dbReference type="Pfam" id="PF16363">
    <property type="entry name" value="GDP_Man_Dehyd"/>
    <property type="match status" value="1"/>
</dbReference>
<evidence type="ECO:0000259" key="1">
    <source>
        <dbReference type="Pfam" id="PF16363"/>
    </source>
</evidence>
<comment type="caution">
    <text evidence="2">The sequence shown here is derived from an EMBL/GenBank/DDBJ whole genome shotgun (WGS) entry which is preliminary data.</text>
</comment>
<keyword evidence="3" id="KW-1185">Reference proteome</keyword>
<sequence>MYPTQTRLGSHVAEALLEKGYEVAGVVRPRSNLRNVAAFQSKVTLVTAELTDPWRVLRLLESQRPDFIFHFAAQAFNSLSFEQPAETLHTNLMSTLHLLEAMRELKLKTTCLKSTKIIIAGSSTVYGASTEAYDGPVPEEAPLQPVSPYGVSKAATEMLALSYVRAHGLHVVVPRFFIHLAPRGVESLALHDFARQVAMVERGLLSPPVLRHGDLSTRRDITDIVDSAPVVVCLGEVAPSGTVVNLGSNVSYSMQHLLHEMVRLSPSWGEGLEQDVSRLRAYDERIVMANISKVQQLTGWVPRPNISLLLRMLLDYWRHETAFRFPARSFGAREAVRFGGTRAVGRGSGPSWWNRMESIDGGFSCMLQLMSRQTAEYRILGTGFERAFKVNVFMVNSLGEEVVVTVVISVCSFLRTWQETNAAPRTREEEAMAEL</sequence>
<dbReference type="InterPro" id="IPR036291">
    <property type="entry name" value="NAD(P)-bd_dom_sf"/>
</dbReference>
<dbReference type="Gene3D" id="3.90.25.10">
    <property type="entry name" value="UDP-galactose 4-epimerase, domain 1"/>
    <property type="match status" value="1"/>
</dbReference>
<dbReference type="SUPFAM" id="SSF51735">
    <property type="entry name" value="NAD(P)-binding Rossmann-fold domains"/>
    <property type="match status" value="1"/>
</dbReference>
<dbReference type="InterPro" id="IPR016040">
    <property type="entry name" value="NAD(P)-bd_dom"/>
</dbReference>
<name>A0ABP0MII5_9DINO</name>
<proteinExistence type="predicted"/>
<evidence type="ECO:0000313" key="3">
    <source>
        <dbReference type="Proteomes" id="UP001642464"/>
    </source>
</evidence>